<dbReference type="KEGG" id="fae:FAES_4058"/>
<dbReference type="HOGENOM" id="CLU_1072618_0_0_10"/>
<organism evidence="1 2">
    <name type="scientific">Fibrella aestuarina BUZ 2</name>
    <dbReference type="NCBI Taxonomy" id="1166018"/>
    <lineage>
        <taxon>Bacteria</taxon>
        <taxon>Pseudomonadati</taxon>
        <taxon>Bacteroidota</taxon>
        <taxon>Cytophagia</taxon>
        <taxon>Cytophagales</taxon>
        <taxon>Spirosomataceae</taxon>
        <taxon>Fibrella</taxon>
    </lineage>
</organism>
<dbReference type="EMBL" id="HE796683">
    <property type="protein sequence ID" value="CCH02058.1"/>
    <property type="molecule type" value="Genomic_DNA"/>
</dbReference>
<evidence type="ECO:0000313" key="1">
    <source>
        <dbReference type="EMBL" id="CCH02058.1"/>
    </source>
</evidence>
<proteinExistence type="predicted"/>
<dbReference type="Proteomes" id="UP000011058">
    <property type="component" value="Chromosome"/>
</dbReference>
<reference evidence="1 2" key="1">
    <citation type="journal article" date="2012" name="J. Bacteriol.">
        <title>Genome Sequence of Fibrella aestuarina BUZ 2T, a Filamentous Marine Bacterium.</title>
        <authorList>
            <person name="Filippini M."/>
            <person name="Qi W."/>
            <person name="Blom J."/>
            <person name="Goesmann A."/>
            <person name="Smits T.H."/>
            <person name="Bagheri H.C."/>
        </authorList>
    </citation>
    <scope>NUCLEOTIDE SEQUENCE [LARGE SCALE GENOMIC DNA]</scope>
    <source>
        <strain evidence="2">BUZ 2T</strain>
    </source>
</reference>
<keyword evidence="2" id="KW-1185">Reference proteome</keyword>
<evidence type="ECO:0000313" key="2">
    <source>
        <dbReference type="Proteomes" id="UP000011058"/>
    </source>
</evidence>
<accession>I0KD55</accession>
<dbReference type="AlphaFoldDB" id="I0KD55"/>
<sequence length="259" mass="29612">METLIDPLRRTAPSIIEHIDTLCAYLMTDARPPQGALMHPHTAIDLDLVLKYLVQGWTAEYCLRSTPLVEDGEVLNHYVPITYPHAFYSPFCTVQALLAAEGQVTSTQAECGRAVAKLVREGLYPETLSFWATGRADDLTLRADLIMTLTLVETRQHQLRHGEIDDSYTTWYDILGRLQLSTRNRELPMLADLDGKTLLQFQQQLATVVRRINAVHEATLRLMLGTPTWRLLLTRIPDFLQDAYQEWIQPAQPRINRQF</sequence>
<dbReference type="STRING" id="1166018.FAES_4058"/>
<name>I0KD55_9BACT</name>
<dbReference type="RefSeq" id="WP_015333157.1">
    <property type="nucleotide sequence ID" value="NC_020054.1"/>
</dbReference>
<protein>
    <submittedName>
        <fullName evidence="1">Uncharacterized protein</fullName>
    </submittedName>
</protein>
<gene>
    <name evidence="1" type="ORF">FAES_4058</name>
</gene>